<dbReference type="PANTHER" id="PTHR12258">
    <property type="entry name" value="JANUS-A/JANUS-B"/>
    <property type="match status" value="1"/>
</dbReference>
<dbReference type="GO" id="GO:0005829">
    <property type="term" value="C:cytosol"/>
    <property type="evidence" value="ECO:0007669"/>
    <property type="project" value="TreeGrafter"/>
</dbReference>
<evidence type="ECO:0000256" key="1">
    <source>
        <dbReference type="ARBA" id="ARBA00002508"/>
    </source>
</evidence>
<dbReference type="FunFam" id="3.50.20.20:FF:000001">
    <property type="entry name" value="14 kDa phosphohistidine phosphatase"/>
    <property type="match status" value="1"/>
</dbReference>
<sequence>MIFNRNPLIHYNYQSFNSLFQLKKLHLAPSLQQKHPEKKTTKMSSSGVTLDAIPKVDIDKSGVFKYILINVTDKNKQEESPVTIVRGYAHCNYHSDILDEVEGKLQPLQCEVLGGGRISHDADFKRIKIYGYSQGFGKADHEVTANIIKDAYPNYTITISDEGY</sequence>
<reference evidence="8" key="1">
    <citation type="submission" date="2025-08" db="UniProtKB">
        <authorList>
            <consortium name="RefSeq"/>
        </authorList>
    </citation>
    <scope>IDENTIFICATION</scope>
</reference>
<feature type="active site" description="Proton acceptor" evidence="6">
    <location>
        <position position="94"/>
    </location>
</feature>
<dbReference type="KEGG" id="pxu:106124081"/>
<keyword evidence="4" id="KW-0726">Sexual differentiation</keyword>
<dbReference type="Pfam" id="PF05005">
    <property type="entry name" value="Ocnus"/>
    <property type="match status" value="1"/>
</dbReference>
<evidence type="ECO:0000256" key="7">
    <source>
        <dbReference type="PIRSR" id="PIRSR607702-2"/>
    </source>
</evidence>
<comment type="function">
    <text evidence="1">JanA and janB regulate somatic sex differentiation.</text>
</comment>
<keyword evidence="3" id="KW-0221">Differentiation</keyword>
<dbReference type="AlphaFoldDB" id="A0AAJ6ZN99"/>
<proteinExistence type="inferred from homology"/>
<evidence type="ECO:0000256" key="5">
    <source>
        <dbReference type="ARBA" id="ARBA00068494"/>
    </source>
</evidence>
<protein>
    <recommendedName>
        <fullName evidence="5">Sex-regulated protein janus-A</fullName>
    </recommendedName>
</protein>
<dbReference type="GO" id="GO:0030154">
    <property type="term" value="P:cell differentiation"/>
    <property type="evidence" value="ECO:0007669"/>
    <property type="project" value="UniProtKB-KW"/>
</dbReference>
<accession>A0AAJ6ZN99</accession>
<dbReference type="GO" id="GO:0101006">
    <property type="term" value="F:protein histidine phosphatase activity"/>
    <property type="evidence" value="ECO:0007669"/>
    <property type="project" value="TreeGrafter"/>
</dbReference>
<dbReference type="SUPFAM" id="SSF143724">
    <property type="entry name" value="PHP14-like"/>
    <property type="match status" value="1"/>
</dbReference>
<dbReference type="Gene3D" id="3.50.20.20">
    <property type="entry name" value="Janus/Ocnus"/>
    <property type="match status" value="1"/>
</dbReference>
<name>A0AAJ6ZN99_PAPXU</name>
<evidence type="ECO:0000256" key="4">
    <source>
        <dbReference type="ARBA" id="ARBA00022928"/>
    </source>
</evidence>
<evidence type="ECO:0000256" key="6">
    <source>
        <dbReference type="PIRSR" id="PIRSR607702-1"/>
    </source>
</evidence>
<dbReference type="GeneID" id="106124081"/>
<dbReference type="Proteomes" id="UP000694872">
    <property type="component" value="Unplaced"/>
</dbReference>
<evidence type="ECO:0000256" key="2">
    <source>
        <dbReference type="ARBA" id="ARBA00010971"/>
    </source>
</evidence>
<evidence type="ECO:0000256" key="3">
    <source>
        <dbReference type="ARBA" id="ARBA00022782"/>
    </source>
</evidence>
<feature type="binding site" evidence="7">
    <location>
        <position position="65"/>
    </location>
    <ligand>
        <name>substrate</name>
    </ligand>
</feature>
<comment type="similarity">
    <text evidence="2">Belongs to the janus family.</text>
</comment>
<dbReference type="InterPro" id="IPR038596">
    <property type="entry name" value="Janus_sf"/>
</dbReference>
<dbReference type="PANTHER" id="PTHR12258:SF5">
    <property type="entry name" value="BCDNA.GH02250-RELATED"/>
    <property type="match status" value="1"/>
</dbReference>
<gene>
    <name evidence="8" type="primary">LOC106124081</name>
</gene>
<organism evidence="8">
    <name type="scientific">Papilio xuthus</name>
    <name type="common">Asian swallowtail butterfly</name>
    <dbReference type="NCBI Taxonomy" id="66420"/>
    <lineage>
        <taxon>Eukaryota</taxon>
        <taxon>Metazoa</taxon>
        <taxon>Ecdysozoa</taxon>
        <taxon>Arthropoda</taxon>
        <taxon>Hexapoda</taxon>
        <taxon>Insecta</taxon>
        <taxon>Pterygota</taxon>
        <taxon>Neoptera</taxon>
        <taxon>Endopterygota</taxon>
        <taxon>Lepidoptera</taxon>
        <taxon>Glossata</taxon>
        <taxon>Ditrysia</taxon>
        <taxon>Papilionoidea</taxon>
        <taxon>Papilionidae</taxon>
        <taxon>Papilioninae</taxon>
        <taxon>Papilio</taxon>
    </lineage>
</organism>
<dbReference type="InterPro" id="IPR007702">
    <property type="entry name" value="Janus"/>
</dbReference>
<dbReference type="RefSeq" id="XP_013175990.1">
    <property type="nucleotide sequence ID" value="XM_013320536.1"/>
</dbReference>
<evidence type="ECO:0000313" key="8">
    <source>
        <dbReference type="RefSeq" id="XP_013175990.1"/>
    </source>
</evidence>
<dbReference type="GO" id="GO:0007548">
    <property type="term" value="P:sex differentiation"/>
    <property type="evidence" value="ECO:0007669"/>
    <property type="project" value="UniProtKB-KW"/>
</dbReference>